<dbReference type="OrthoDB" id="5970526at2759"/>
<comment type="caution">
    <text evidence="1">The sequence shown here is derived from an EMBL/GenBank/DDBJ whole genome shotgun (WGS) entry which is preliminary data.</text>
</comment>
<name>A0A2B4SHU9_STYPI</name>
<evidence type="ECO:0008006" key="3">
    <source>
        <dbReference type="Google" id="ProtNLM"/>
    </source>
</evidence>
<evidence type="ECO:0000313" key="1">
    <source>
        <dbReference type="EMBL" id="PFX28035.1"/>
    </source>
</evidence>
<proteinExistence type="predicted"/>
<reference evidence="2" key="1">
    <citation type="journal article" date="2017" name="bioRxiv">
        <title>Comparative analysis of the genomes of Stylophora pistillata and Acropora digitifera provides evidence for extensive differences between species of corals.</title>
        <authorList>
            <person name="Voolstra C.R."/>
            <person name="Li Y."/>
            <person name="Liew Y.J."/>
            <person name="Baumgarten S."/>
            <person name="Zoccola D."/>
            <person name="Flot J.-F."/>
            <person name="Tambutte S."/>
            <person name="Allemand D."/>
            <person name="Aranda M."/>
        </authorList>
    </citation>
    <scope>NUCLEOTIDE SEQUENCE [LARGE SCALE GENOMIC DNA]</scope>
</reference>
<keyword evidence="2" id="KW-1185">Reference proteome</keyword>
<dbReference type="EMBL" id="LSMT01000091">
    <property type="protein sequence ID" value="PFX28035.1"/>
    <property type="molecule type" value="Genomic_DNA"/>
</dbReference>
<gene>
    <name evidence="1" type="ORF">AWC38_SpisGene7288</name>
</gene>
<dbReference type="AlphaFoldDB" id="A0A2B4SHU9"/>
<accession>A0A2B4SHU9</accession>
<dbReference type="Proteomes" id="UP000225706">
    <property type="component" value="Unassembled WGS sequence"/>
</dbReference>
<organism evidence="1 2">
    <name type="scientific">Stylophora pistillata</name>
    <name type="common">Smooth cauliflower coral</name>
    <dbReference type="NCBI Taxonomy" id="50429"/>
    <lineage>
        <taxon>Eukaryota</taxon>
        <taxon>Metazoa</taxon>
        <taxon>Cnidaria</taxon>
        <taxon>Anthozoa</taxon>
        <taxon>Hexacorallia</taxon>
        <taxon>Scleractinia</taxon>
        <taxon>Astrocoeniina</taxon>
        <taxon>Pocilloporidae</taxon>
        <taxon>Stylophora</taxon>
    </lineage>
</organism>
<sequence length="293" mass="33191">MNPSSYDKLLQENITKTYKKSSDHLVDKLDSQSAKIAERLKLDDRIEKLAKEDAFITLKDHKPNFQDNPSCRLINPSKPETGKISKHLLDEINNAIITGSKVNQWNYTSSVLKWFNSLENKSSLSFICFDVCEFYPSITEKLLSKALDFASKHCSINSHEREIILHAKRSLLFNDDCPWEKKSASNLFDVTMGSFDGAETCELVGCFLLSILTEEYGQNIGLYRDDGLAALNGTPQEIENTKKGFCKVFRDNDLKITVEANITKTNFVDVMLDLSSGKYYPFTKEGNIPLESN</sequence>
<evidence type="ECO:0000313" key="2">
    <source>
        <dbReference type="Proteomes" id="UP000225706"/>
    </source>
</evidence>
<protein>
    <recommendedName>
        <fullName evidence="3">Reverse transcriptase domain-containing protein</fullName>
    </recommendedName>
</protein>